<proteinExistence type="predicted"/>
<dbReference type="Gene3D" id="3.30.360.10">
    <property type="entry name" value="Dihydrodipicolinate Reductase, domain 2"/>
    <property type="match status" value="1"/>
</dbReference>
<feature type="region of interest" description="Disordered" evidence="2">
    <location>
        <begin position="29"/>
        <end position="64"/>
    </location>
</feature>
<dbReference type="OrthoDB" id="9792935at2"/>
<dbReference type="Pfam" id="PF01408">
    <property type="entry name" value="GFO_IDH_MocA"/>
    <property type="match status" value="1"/>
</dbReference>
<dbReference type="EMBL" id="VCDI01000002">
    <property type="protein sequence ID" value="TLU73345.1"/>
    <property type="molecule type" value="Genomic_DNA"/>
</dbReference>
<gene>
    <name evidence="6" type="ORF">FE263_08070</name>
</gene>
<dbReference type="SUPFAM" id="SSF55347">
    <property type="entry name" value="Glyceraldehyde-3-phosphate dehydrogenase-like, C-terminal domain"/>
    <property type="match status" value="1"/>
</dbReference>
<dbReference type="GO" id="GO:0016491">
    <property type="term" value="F:oxidoreductase activity"/>
    <property type="evidence" value="ECO:0007669"/>
    <property type="project" value="UniProtKB-KW"/>
</dbReference>
<dbReference type="PANTHER" id="PTHR43818">
    <property type="entry name" value="BCDNA.GH03377"/>
    <property type="match status" value="1"/>
</dbReference>
<protein>
    <submittedName>
        <fullName evidence="6">Gfo/Idh/MocA family oxidoreductase</fullName>
    </submittedName>
</protein>
<keyword evidence="1" id="KW-0560">Oxidoreductase</keyword>
<name>A0A5R9J6W3_9PROT</name>
<dbReference type="InterPro" id="IPR036291">
    <property type="entry name" value="NAD(P)-bd_dom_sf"/>
</dbReference>
<feature type="chain" id="PRO_5024311680" evidence="3">
    <location>
        <begin position="24"/>
        <end position="428"/>
    </location>
</feature>
<dbReference type="InterPro" id="IPR050463">
    <property type="entry name" value="Gfo/Idh/MocA_oxidrdct_glycsds"/>
</dbReference>
<evidence type="ECO:0000313" key="7">
    <source>
        <dbReference type="Proteomes" id="UP000305654"/>
    </source>
</evidence>
<evidence type="ECO:0000256" key="2">
    <source>
        <dbReference type="SAM" id="MobiDB-lite"/>
    </source>
</evidence>
<dbReference type="RefSeq" id="WP_138325425.1">
    <property type="nucleotide sequence ID" value="NZ_VCDI01000002.1"/>
</dbReference>
<accession>A0A5R9J6W3</accession>
<sequence>MTELTRRTLFGSTALLAATAVAAAAPGAGQQEPGALRGSVSDGHVGLPPLHAPSEANGEVPNPIPPGKRLGIAVVGLGTLALEEILPGFGQAAHVRIAALVSGRPEKARTIAAQYGVPEKNLYSYANFDGIRDNPDIDAVYIVLPNAMHAEFTLRAAAAGKHVLCEKPMAATVAEAEQMVEACRQARRTLMIAYRLQHDPAHRTLIGLARSGQYGAIRMIEAVNGQNDLPNGQWRQILAMAGGGSLPDVGLYCTNAFRYITGEEPVEVTGRVTRPPHDPRFREVEDVALFTMRFPSGVIATGSSGYSFHESRQLRVHNERGWLGLDPAFGYDNLALQIDRKAGRASALETRRFTPRNQFAVEMDAFALSLHNKAVPLTPGEEGLQDMRILAAIYQSAAGGSAVTLPSAVTQAKPRGEWPSQLGPYLLT</sequence>
<feature type="signal peptide" evidence="3">
    <location>
        <begin position="1"/>
        <end position="23"/>
    </location>
</feature>
<feature type="domain" description="GFO/IDH/MocA-like oxidoreductase" evidence="5">
    <location>
        <begin position="203"/>
        <end position="323"/>
    </location>
</feature>
<keyword evidence="7" id="KW-1185">Reference proteome</keyword>
<evidence type="ECO:0000256" key="1">
    <source>
        <dbReference type="ARBA" id="ARBA00023002"/>
    </source>
</evidence>
<dbReference type="Pfam" id="PF22725">
    <property type="entry name" value="GFO_IDH_MocA_C3"/>
    <property type="match status" value="1"/>
</dbReference>
<dbReference type="Gene3D" id="3.40.50.720">
    <property type="entry name" value="NAD(P)-binding Rossmann-like Domain"/>
    <property type="match status" value="1"/>
</dbReference>
<comment type="caution">
    <text evidence="6">The sequence shown here is derived from an EMBL/GenBank/DDBJ whole genome shotgun (WGS) entry which is preliminary data.</text>
</comment>
<dbReference type="PANTHER" id="PTHR43818:SF11">
    <property type="entry name" value="BCDNA.GH03377"/>
    <property type="match status" value="1"/>
</dbReference>
<reference evidence="6 7" key="1">
    <citation type="submission" date="2019-05" db="EMBL/GenBank/DDBJ databases">
        <authorList>
            <person name="Pankratov T."/>
            <person name="Grouzdev D."/>
        </authorList>
    </citation>
    <scope>NUCLEOTIDE SEQUENCE [LARGE SCALE GENOMIC DNA]</scope>
    <source>
        <strain evidence="6 7">KEBCLARHB70R</strain>
    </source>
</reference>
<evidence type="ECO:0000259" key="4">
    <source>
        <dbReference type="Pfam" id="PF01408"/>
    </source>
</evidence>
<dbReference type="InterPro" id="IPR006311">
    <property type="entry name" value="TAT_signal"/>
</dbReference>
<dbReference type="PRINTS" id="PR01775">
    <property type="entry name" value="GLFROXRDTASE"/>
</dbReference>
<organism evidence="6 7">
    <name type="scientific">Lichenicoccus roseus</name>
    <dbReference type="NCBI Taxonomy" id="2683649"/>
    <lineage>
        <taxon>Bacteria</taxon>
        <taxon>Pseudomonadati</taxon>
        <taxon>Pseudomonadota</taxon>
        <taxon>Alphaproteobacteria</taxon>
        <taxon>Acetobacterales</taxon>
        <taxon>Acetobacteraceae</taxon>
        <taxon>Lichenicoccus</taxon>
    </lineage>
</organism>
<dbReference type="SUPFAM" id="SSF51735">
    <property type="entry name" value="NAD(P)-binding Rossmann-fold domains"/>
    <property type="match status" value="1"/>
</dbReference>
<evidence type="ECO:0000313" key="6">
    <source>
        <dbReference type="EMBL" id="TLU73345.1"/>
    </source>
</evidence>
<feature type="domain" description="Gfo/Idh/MocA-like oxidoreductase N-terminal" evidence="4">
    <location>
        <begin position="71"/>
        <end position="194"/>
    </location>
</feature>
<dbReference type="Proteomes" id="UP000305654">
    <property type="component" value="Unassembled WGS sequence"/>
</dbReference>
<dbReference type="InterPro" id="IPR055170">
    <property type="entry name" value="GFO_IDH_MocA-like_dom"/>
</dbReference>
<dbReference type="PROSITE" id="PS51318">
    <property type="entry name" value="TAT"/>
    <property type="match status" value="1"/>
</dbReference>
<dbReference type="InterPro" id="IPR008354">
    <property type="entry name" value="Glc-Fru_OxRdtase_bac"/>
</dbReference>
<keyword evidence="3" id="KW-0732">Signal</keyword>
<dbReference type="GO" id="GO:0000166">
    <property type="term" value="F:nucleotide binding"/>
    <property type="evidence" value="ECO:0007669"/>
    <property type="project" value="InterPro"/>
</dbReference>
<evidence type="ECO:0000259" key="5">
    <source>
        <dbReference type="Pfam" id="PF22725"/>
    </source>
</evidence>
<dbReference type="AlphaFoldDB" id="A0A5R9J6W3"/>
<dbReference type="InterPro" id="IPR000683">
    <property type="entry name" value="Gfo/Idh/MocA-like_OxRdtase_N"/>
</dbReference>
<evidence type="ECO:0000256" key="3">
    <source>
        <dbReference type="SAM" id="SignalP"/>
    </source>
</evidence>